<dbReference type="Pfam" id="PF06698">
    <property type="entry name" value="DUF1192"/>
    <property type="match status" value="1"/>
</dbReference>
<dbReference type="AlphaFoldDB" id="A0A109BKJ5"/>
<dbReference type="STRING" id="121290.APY04_1043"/>
<evidence type="ECO:0000313" key="2">
    <source>
        <dbReference type="Proteomes" id="UP000059074"/>
    </source>
</evidence>
<protein>
    <recommendedName>
        <fullName evidence="3">DUF1192 domain-containing protein</fullName>
    </recommendedName>
</protein>
<sequence length="64" mass="7294">MDWDDIVPKTARGLQVVVGDNLETLSVAELEQRILVFETEIARVRDELEKKRRHEAAASALFKS</sequence>
<accession>A0A109BKJ5</accession>
<dbReference type="RefSeq" id="WP_068460329.1">
    <property type="nucleotide sequence ID" value="NZ_JAEFBX010000002.1"/>
</dbReference>
<dbReference type="Proteomes" id="UP000059074">
    <property type="component" value="Unassembled WGS sequence"/>
</dbReference>
<evidence type="ECO:0000313" key="1">
    <source>
        <dbReference type="EMBL" id="KWT70366.1"/>
    </source>
</evidence>
<organism evidence="1 2">
    <name type="scientific">Hyphomicrobium sulfonivorans</name>
    <dbReference type="NCBI Taxonomy" id="121290"/>
    <lineage>
        <taxon>Bacteria</taxon>
        <taxon>Pseudomonadati</taxon>
        <taxon>Pseudomonadota</taxon>
        <taxon>Alphaproteobacteria</taxon>
        <taxon>Hyphomicrobiales</taxon>
        <taxon>Hyphomicrobiaceae</taxon>
        <taxon>Hyphomicrobium</taxon>
    </lineage>
</organism>
<dbReference type="OrthoDB" id="7364583at2"/>
<proteinExistence type="predicted"/>
<keyword evidence="2" id="KW-1185">Reference proteome</keyword>
<dbReference type="PATRIC" id="fig|121290.4.peg.923"/>
<dbReference type="InterPro" id="IPR009579">
    <property type="entry name" value="DUF1192"/>
</dbReference>
<evidence type="ECO:0008006" key="3">
    <source>
        <dbReference type="Google" id="ProtNLM"/>
    </source>
</evidence>
<reference evidence="1 2" key="1">
    <citation type="submission" date="2015-10" db="EMBL/GenBank/DDBJ databases">
        <title>Transcriptomic analysis of a linuron degrading triple-species bacterial consortium.</title>
        <authorList>
            <person name="Albers P."/>
        </authorList>
    </citation>
    <scope>NUCLEOTIDE SEQUENCE [LARGE SCALE GENOMIC DNA]</scope>
    <source>
        <strain evidence="1 2">WDL6</strain>
    </source>
</reference>
<comment type="caution">
    <text evidence="1">The sequence shown here is derived from an EMBL/GenBank/DDBJ whole genome shotgun (WGS) entry which is preliminary data.</text>
</comment>
<dbReference type="EMBL" id="LMTR01000032">
    <property type="protein sequence ID" value="KWT70366.1"/>
    <property type="molecule type" value="Genomic_DNA"/>
</dbReference>
<name>A0A109BKJ5_HYPSL</name>
<gene>
    <name evidence="1" type="ORF">APY04_1043</name>
</gene>